<proteinExistence type="predicted"/>
<protein>
    <submittedName>
        <fullName evidence="1">2123_t:CDS:1</fullName>
    </submittedName>
</protein>
<organism evidence="1 2">
    <name type="scientific">Cetraspora pellucida</name>
    <dbReference type="NCBI Taxonomy" id="1433469"/>
    <lineage>
        <taxon>Eukaryota</taxon>
        <taxon>Fungi</taxon>
        <taxon>Fungi incertae sedis</taxon>
        <taxon>Mucoromycota</taxon>
        <taxon>Glomeromycotina</taxon>
        <taxon>Glomeromycetes</taxon>
        <taxon>Diversisporales</taxon>
        <taxon>Gigasporaceae</taxon>
        <taxon>Cetraspora</taxon>
    </lineage>
</organism>
<accession>A0ACA9PZ09</accession>
<feature type="non-terminal residue" evidence="1">
    <location>
        <position position="65"/>
    </location>
</feature>
<gene>
    <name evidence="1" type="ORF">SPELUC_LOCUS13001</name>
</gene>
<comment type="caution">
    <text evidence="1">The sequence shown here is derived from an EMBL/GenBank/DDBJ whole genome shotgun (WGS) entry which is preliminary data.</text>
</comment>
<evidence type="ECO:0000313" key="1">
    <source>
        <dbReference type="EMBL" id="CAG8729473.1"/>
    </source>
</evidence>
<name>A0ACA9PZ09_9GLOM</name>
<reference evidence="1" key="1">
    <citation type="submission" date="2021-06" db="EMBL/GenBank/DDBJ databases">
        <authorList>
            <person name="Kallberg Y."/>
            <person name="Tangrot J."/>
            <person name="Rosling A."/>
        </authorList>
    </citation>
    <scope>NUCLEOTIDE SEQUENCE</scope>
    <source>
        <strain evidence="1">28 12/20/2015</strain>
    </source>
</reference>
<dbReference type="EMBL" id="CAJVPW010032759">
    <property type="protein sequence ID" value="CAG8729473.1"/>
    <property type="molecule type" value="Genomic_DNA"/>
</dbReference>
<sequence length="65" mass="7462">KWVQILSENKSNDDYNDNDIRNQFKESDLKRQENPVPTVPLLNLDTCPLASRLLPTIPSRSISHS</sequence>
<keyword evidence="2" id="KW-1185">Reference proteome</keyword>
<evidence type="ECO:0000313" key="2">
    <source>
        <dbReference type="Proteomes" id="UP000789366"/>
    </source>
</evidence>
<dbReference type="Proteomes" id="UP000789366">
    <property type="component" value="Unassembled WGS sequence"/>
</dbReference>
<feature type="non-terminal residue" evidence="1">
    <location>
        <position position="1"/>
    </location>
</feature>